<evidence type="ECO:0000256" key="1">
    <source>
        <dbReference type="ARBA" id="ARBA00005594"/>
    </source>
</evidence>
<evidence type="ECO:0000259" key="13">
    <source>
        <dbReference type="SMART" id="SM00836"/>
    </source>
</evidence>
<feature type="domain" description="DALR anticodon binding" evidence="13">
    <location>
        <begin position="427"/>
        <end position="542"/>
    </location>
</feature>
<dbReference type="GO" id="GO:0004814">
    <property type="term" value="F:arginine-tRNA ligase activity"/>
    <property type="evidence" value="ECO:0007669"/>
    <property type="project" value="UniProtKB-EC"/>
</dbReference>
<dbReference type="AlphaFoldDB" id="A0AAD7YSH9"/>
<evidence type="ECO:0000256" key="7">
    <source>
        <dbReference type="ARBA" id="ARBA00023146"/>
    </source>
</evidence>
<dbReference type="PRINTS" id="PR01038">
    <property type="entry name" value="TRNASYNTHARG"/>
</dbReference>
<dbReference type="SUPFAM" id="SSF47323">
    <property type="entry name" value="Anticodon-binding domain of a subclass of class I aminoacyl-tRNA synthetases"/>
    <property type="match status" value="1"/>
</dbReference>
<dbReference type="EC" id="6.1.1.19" evidence="2"/>
<keyword evidence="4 12" id="KW-0547">Nucleotide-binding</keyword>
<dbReference type="InterPro" id="IPR001412">
    <property type="entry name" value="aa-tRNA-synth_I_CS"/>
</dbReference>
<evidence type="ECO:0000256" key="8">
    <source>
        <dbReference type="ARBA" id="ARBA00033033"/>
    </source>
</evidence>
<keyword evidence="3 12" id="KW-0436">Ligase</keyword>
<keyword evidence="7 12" id="KW-0030">Aminoacyl-tRNA synthetase</keyword>
<dbReference type="SMART" id="SM00836">
    <property type="entry name" value="DALR_1"/>
    <property type="match status" value="1"/>
</dbReference>
<protein>
    <recommendedName>
        <fullName evidence="9">Probable arginine--tRNA ligase, mitochondrial</fullName>
        <ecNumber evidence="2">6.1.1.19</ecNumber>
    </recommendedName>
    <alternativeName>
        <fullName evidence="8">Arginyl-tRNA synthetase</fullName>
    </alternativeName>
</protein>
<evidence type="ECO:0000313" key="15">
    <source>
        <dbReference type="Proteomes" id="UP001231518"/>
    </source>
</evidence>
<keyword evidence="5 12" id="KW-0067">ATP-binding</keyword>
<dbReference type="InterPro" id="IPR001278">
    <property type="entry name" value="Arg-tRNA-ligase"/>
</dbReference>
<reference evidence="14" key="1">
    <citation type="submission" date="2023-03" db="EMBL/GenBank/DDBJ databases">
        <title>Chromosome-level genomes of two armyworms, Mythimna separata and Mythimna loreyi, provide insights into the biosynthesis and reception of sex pheromones.</title>
        <authorList>
            <person name="Zhao H."/>
        </authorList>
    </citation>
    <scope>NUCLEOTIDE SEQUENCE</scope>
    <source>
        <strain evidence="14">BeijingLab</strain>
        <tissue evidence="14">Pupa</tissue>
    </source>
</reference>
<dbReference type="PANTHER" id="PTHR11956:SF11">
    <property type="entry name" value="ARGININE--TRNA LIGASE, MITOCHONDRIAL-RELATED"/>
    <property type="match status" value="1"/>
</dbReference>
<evidence type="ECO:0000256" key="5">
    <source>
        <dbReference type="ARBA" id="ARBA00022840"/>
    </source>
</evidence>
<dbReference type="PANTHER" id="PTHR11956">
    <property type="entry name" value="ARGINYL-TRNA SYNTHETASE"/>
    <property type="match status" value="1"/>
</dbReference>
<sequence length="542" mass="62510">MKSKIMLLDKILPHNIDRSSVIRNVKNVNIFYNHNESKYSVSILNKTGPSYEDTGQNLNKNTDVSFHVERNTFIQNILQNFKAPEPGQQMKPKKIVIDFSSPNIAKPFHAGHLRSTIIGNFIANINTYFDNKVTRLNYLGDWGTQFGLLQYGLKSKNIDVKDLQNDPIKTLYDVYVYANKLASKDDKVHEEARKYFSDIEQGRMSLENWKSIREVTVKELEKVYQRLGIQFDAYHWESDYNGGAIKPVMDLLEERNIIETDELGKKITKINNKDVTVLKSDNSTLYLARDIAALLDRYKKYEFDKMLYVVDNAQTDHFAAVFQVVKQIDQKCTDGCEHIKFGRLKGMSTRTGNVVFLNDILDEAKRKMHDKQILSKNTRSGAMNEETCDILGTSAVLINDLKQKRQKDYTFNWDRVLQTEGDSAIKLQYLHCRLWSLEQNCGVTLPNTCDPSHLSEEVIGDVIAELARFDNILQKSLEEYEACILVNYLFRLARHVNRMFNEVRVKDVDPDLAAQRLLVFHCARTVVKTGLEILGIRPLKEM</sequence>
<name>A0AAD7YSH9_MYTSE</name>
<dbReference type="InterPro" id="IPR014729">
    <property type="entry name" value="Rossmann-like_a/b/a_fold"/>
</dbReference>
<dbReference type="SUPFAM" id="SSF52374">
    <property type="entry name" value="Nucleotidylyl transferase"/>
    <property type="match status" value="1"/>
</dbReference>
<organism evidence="14 15">
    <name type="scientific">Mythimna separata</name>
    <name type="common">Oriental armyworm</name>
    <name type="synonym">Pseudaletia separata</name>
    <dbReference type="NCBI Taxonomy" id="271217"/>
    <lineage>
        <taxon>Eukaryota</taxon>
        <taxon>Metazoa</taxon>
        <taxon>Ecdysozoa</taxon>
        <taxon>Arthropoda</taxon>
        <taxon>Hexapoda</taxon>
        <taxon>Insecta</taxon>
        <taxon>Pterygota</taxon>
        <taxon>Neoptera</taxon>
        <taxon>Endopterygota</taxon>
        <taxon>Lepidoptera</taxon>
        <taxon>Glossata</taxon>
        <taxon>Ditrysia</taxon>
        <taxon>Noctuoidea</taxon>
        <taxon>Noctuidae</taxon>
        <taxon>Noctuinae</taxon>
        <taxon>Hadenini</taxon>
        <taxon>Mythimna</taxon>
    </lineage>
</organism>
<dbReference type="Pfam" id="PF00750">
    <property type="entry name" value="tRNA-synt_1d"/>
    <property type="match status" value="1"/>
</dbReference>
<evidence type="ECO:0000256" key="11">
    <source>
        <dbReference type="ARBA" id="ARBA00049595"/>
    </source>
</evidence>
<dbReference type="Pfam" id="PF05746">
    <property type="entry name" value="DALR_1"/>
    <property type="match status" value="1"/>
</dbReference>
<evidence type="ECO:0000256" key="10">
    <source>
        <dbReference type="ARBA" id="ARBA00049339"/>
    </source>
</evidence>
<dbReference type="InterPro" id="IPR009080">
    <property type="entry name" value="tRNAsynth_Ia_anticodon-bd"/>
</dbReference>
<evidence type="ECO:0000256" key="3">
    <source>
        <dbReference type="ARBA" id="ARBA00022598"/>
    </source>
</evidence>
<evidence type="ECO:0000256" key="6">
    <source>
        <dbReference type="ARBA" id="ARBA00022917"/>
    </source>
</evidence>
<comment type="caution">
    <text evidence="14">The sequence shown here is derived from an EMBL/GenBank/DDBJ whole genome shotgun (WGS) entry which is preliminary data.</text>
</comment>
<dbReference type="Gene3D" id="3.40.50.620">
    <property type="entry name" value="HUPs"/>
    <property type="match status" value="1"/>
</dbReference>
<dbReference type="InterPro" id="IPR008909">
    <property type="entry name" value="DALR_anticod-bd"/>
</dbReference>
<evidence type="ECO:0000313" key="14">
    <source>
        <dbReference type="EMBL" id="KAJ8724807.1"/>
    </source>
</evidence>
<dbReference type="FunFam" id="1.10.730.10:FF:000006">
    <property type="entry name" value="Arginyl-tRNA synthetase 2, mitochondrial"/>
    <property type="match status" value="1"/>
</dbReference>
<dbReference type="PROSITE" id="PS00178">
    <property type="entry name" value="AA_TRNA_LIGASE_I"/>
    <property type="match status" value="1"/>
</dbReference>
<dbReference type="GO" id="GO:0006420">
    <property type="term" value="P:arginyl-tRNA aminoacylation"/>
    <property type="evidence" value="ECO:0007669"/>
    <property type="project" value="InterPro"/>
</dbReference>
<dbReference type="GO" id="GO:0005739">
    <property type="term" value="C:mitochondrion"/>
    <property type="evidence" value="ECO:0007669"/>
    <property type="project" value="TreeGrafter"/>
</dbReference>
<dbReference type="GO" id="GO:0005524">
    <property type="term" value="F:ATP binding"/>
    <property type="evidence" value="ECO:0007669"/>
    <property type="project" value="UniProtKB-KW"/>
</dbReference>
<dbReference type="NCBIfam" id="TIGR00456">
    <property type="entry name" value="argS"/>
    <property type="match status" value="1"/>
</dbReference>
<evidence type="ECO:0000256" key="9">
    <source>
        <dbReference type="ARBA" id="ARBA00039495"/>
    </source>
</evidence>
<evidence type="ECO:0000256" key="2">
    <source>
        <dbReference type="ARBA" id="ARBA00012837"/>
    </source>
</evidence>
<keyword evidence="6 12" id="KW-0648">Protein biosynthesis</keyword>
<keyword evidence="15" id="KW-1185">Reference proteome</keyword>
<gene>
    <name evidence="14" type="ORF">PYW07_015765</name>
</gene>
<comment type="similarity">
    <text evidence="1 12">Belongs to the class-I aminoacyl-tRNA synthetase family.</text>
</comment>
<comment type="function">
    <text evidence="11">Catalyzes the attachment of arginine to tRNA(Arg) in a two-step reaction: arginine is first activated by ATP to form Arg-AMP and then transferred to the acceptor end of tRNA(Arg).</text>
</comment>
<accession>A0AAD7YSH9</accession>
<evidence type="ECO:0000256" key="4">
    <source>
        <dbReference type="ARBA" id="ARBA00022741"/>
    </source>
</evidence>
<dbReference type="EMBL" id="JARGEI010000010">
    <property type="protein sequence ID" value="KAJ8724807.1"/>
    <property type="molecule type" value="Genomic_DNA"/>
</dbReference>
<proteinExistence type="inferred from homology"/>
<evidence type="ECO:0000256" key="12">
    <source>
        <dbReference type="RuleBase" id="RU363038"/>
    </source>
</evidence>
<dbReference type="GO" id="GO:0032543">
    <property type="term" value="P:mitochondrial translation"/>
    <property type="evidence" value="ECO:0007669"/>
    <property type="project" value="TreeGrafter"/>
</dbReference>
<comment type="catalytic activity">
    <reaction evidence="10">
        <text>tRNA(Arg) + L-arginine + ATP = L-arginyl-tRNA(Arg) + AMP + diphosphate</text>
        <dbReference type="Rhea" id="RHEA:20301"/>
        <dbReference type="Rhea" id="RHEA-COMP:9658"/>
        <dbReference type="Rhea" id="RHEA-COMP:9673"/>
        <dbReference type="ChEBI" id="CHEBI:30616"/>
        <dbReference type="ChEBI" id="CHEBI:32682"/>
        <dbReference type="ChEBI" id="CHEBI:33019"/>
        <dbReference type="ChEBI" id="CHEBI:78442"/>
        <dbReference type="ChEBI" id="CHEBI:78513"/>
        <dbReference type="ChEBI" id="CHEBI:456215"/>
        <dbReference type="EC" id="6.1.1.19"/>
    </reaction>
</comment>
<dbReference type="FunFam" id="3.40.50.620:FF:000058">
    <property type="entry name" value="Mitochondrial arginyl-tRNA synthetase"/>
    <property type="match status" value="1"/>
</dbReference>
<dbReference type="InterPro" id="IPR035684">
    <property type="entry name" value="ArgRS_core"/>
</dbReference>
<dbReference type="Proteomes" id="UP001231518">
    <property type="component" value="Chromosome 7"/>
</dbReference>
<dbReference type="Gene3D" id="1.10.730.10">
    <property type="entry name" value="Isoleucyl-tRNA Synthetase, Domain 1"/>
    <property type="match status" value="1"/>
</dbReference>